<dbReference type="EMBL" id="CP016620">
    <property type="protein sequence ID" value="ANY85031.1"/>
    <property type="molecule type" value="Genomic_DNA"/>
</dbReference>
<dbReference type="RefSeq" id="WP_173909580.1">
    <property type="nucleotide sequence ID" value="NZ_CP016620.1"/>
</dbReference>
<dbReference type="Gene3D" id="3.40.50.410">
    <property type="entry name" value="von Willebrand factor, type A domain"/>
    <property type="match status" value="1"/>
</dbReference>
<reference evidence="2" key="1">
    <citation type="submission" date="2016-07" db="EMBL/GenBank/DDBJ databases">
        <title>Microvirga ossetica sp. nov. a new species of rhizobia isolated from root nodules of the legume species Vicia alpestris Steven originated from North Ossetia region in the Caucasus.</title>
        <authorList>
            <person name="Safronova V.I."/>
            <person name="Kuznetsova I.G."/>
            <person name="Sazanova A.L."/>
            <person name="Belimov A."/>
            <person name="Andronov E."/>
            <person name="Osledkin Y.S."/>
            <person name="Onishchuk O.P."/>
            <person name="Kurchak O.N."/>
            <person name="Shaposhnikov A.I."/>
            <person name="Willems A."/>
            <person name="Tikhonovich I.A."/>
        </authorList>
    </citation>
    <scope>NUCLEOTIDE SEQUENCE [LARGE SCALE GENOMIC DNA]</scope>
    <source>
        <strain evidence="2">V5/3M</strain>
        <plasmid evidence="2">unnamed4</plasmid>
    </source>
</reference>
<protein>
    <recommendedName>
        <fullName evidence="3">VWFA domain-containing protein</fullName>
    </recommendedName>
</protein>
<feature type="chain" id="PRO_5008536307" description="VWFA domain-containing protein" evidence="1">
    <location>
        <begin position="28"/>
        <end position="264"/>
    </location>
</feature>
<name>A0A1B2EYI7_9HYPH</name>
<dbReference type="Pfam" id="PF06707">
    <property type="entry name" value="DUF1194"/>
    <property type="match status" value="1"/>
</dbReference>
<evidence type="ECO:0000313" key="2">
    <source>
        <dbReference type="EMBL" id="ANY85031.1"/>
    </source>
</evidence>
<dbReference type="KEGG" id="moc:BB934_43245"/>
<gene>
    <name evidence="2" type="ORF">BB934_43245</name>
</gene>
<dbReference type="AlphaFoldDB" id="A0A1B2EYI7"/>
<dbReference type="InterPro" id="IPR010607">
    <property type="entry name" value="DUF1194"/>
</dbReference>
<proteinExistence type="predicted"/>
<dbReference type="CDD" id="cd00198">
    <property type="entry name" value="vWFA"/>
    <property type="match status" value="1"/>
</dbReference>
<evidence type="ECO:0008006" key="3">
    <source>
        <dbReference type="Google" id="ProtNLM"/>
    </source>
</evidence>
<geneLocation type="plasmid" evidence="2">
    <name>unnamed4</name>
</geneLocation>
<feature type="signal peptide" evidence="1">
    <location>
        <begin position="1"/>
        <end position="27"/>
    </location>
</feature>
<keyword evidence="2" id="KW-0614">Plasmid</keyword>
<keyword evidence="1" id="KW-0732">Signal</keyword>
<organism evidence="2">
    <name type="scientific">Microvirga ossetica</name>
    <dbReference type="NCBI Taxonomy" id="1882682"/>
    <lineage>
        <taxon>Bacteria</taxon>
        <taxon>Pseudomonadati</taxon>
        <taxon>Pseudomonadota</taxon>
        <taxon>Alphaproteobacteria</taxon>
        <taxon>Hyphomicrobiales</taxon>
        <taxon>Methylobacteriaceae</taxon>
        <taxon>Microvirga</taxon>
    </lineage>
</organism>
<evidence type="ECO:0000256" key="1">
    <source>
        <dbReference type="SAM" id="SignalP"/>
    </source>
</evidence>
<dbReference type="SUPFAM" id="SSF53300">
    <property type="entry name" value="vWA-like"/>
    <property type="match status" value="1"/>
</dbReference>
<accession>A0A1B2EYI7</accession>
<sequence>MLSPVRALVLAVLVWTAALTSMVPARAQTEVDLALVLAVDISNSMDPEEQELQRQGFVEAFRSPLVHKAIGSGMLGRIAVVYLEWAGPAIQHVTVPWTEMGSPEDAFSFANRLAQAPIRRGPRTSISGAIDASMRLLRESNIEAVRRVIDVSGDGVNNLGRSVIQARDEALAQGVVINGLPLLLKRPTDAWESDNLDEYYRDCVIGGLGAFMIPVRERQQFAEAIKTKIIREIAGAAPKARVVPTQVQPERRSSCEMGVNPWAN</sequence>
<dbReference type="InterPro" id="IPR036465">
    <property type="entry name" value="vWFA_dom_sf"/>
</dbReference>